<dbReference type="RefSeq" id="WP_157336015.1">
    <property type="nucleotide sequence ID" value="NZ_RHLK01000006.1"/>
</dbReference>
<dbReference type="EMBL" id="RHLK01000006">
    <property type="protein sequence ID" value="MVP00386.1"/>
    <property type="molecule type" value="Genomic_DNA"/>
</dbReference>
<evidence type="ECO:0000313" key="1">
    <source>
        <dbReference type="EMBL" id="MVP00386.1"/>
    </source>
</evidence>
<sequence length="72" mass="8619">MADRFKAIEKMYLDRETHKTFKVWHPQIKIDGKWCFLADDSSRTKLKEAPDKITAFEMAITAIRRIEKENFE</sequence>
<dbReference type="Proteomes" id="UP000490800">
    <property type="component" value="Unassembled WGS sequence"/>
</dbReference>
<organism evidence="1 2">
    <name type="scientific">Paenibacillus lutrae</name>
    <dbReference type="NCBI Taxonomy" id="2078573"/>
    <lineage>
        <taxon>Bacteria</taxon>
        <taxon>Bacillati</taxon>
        <taxon>Bacillota</taxon>
        <taxon>Bacilli</taxon>
        <taxon>Bacillales</taxon>
        <taxon>Paenibacillaceae</taxon>
        <taxon>Paenibacillus</taxon>
    </lineage>
</organism>
<proteinExistence type="predicted"/>
<comment type="caution">
    <text evidence="1">The sequence shown here is derived from an EMBL/GenBank/DDBJ whole genome shotgun (WGS) entry which is preliminary data.</text>
</comment>
<protein>
    <submittedName>
        <fullName evidence="1">Uncharacterized protein</fullName>
    </submittedName>
</protein>
<gene>
    <name evidence="1" type="ORF">EDM21_12770</name>
</gene>
<name>A0A7X3FIQ1_9BACL</name>
<evidence type="ECO:0000313" key="2">
    <source>
        <dbReference type="Proteomes" id="UP000490800"/>
    </source>
</evidence>
<reference evidence="1 2" key="1">
    <citation type="journal article" date="2019" name="Microorganisms">
        <title>Paenibacillus lutrae sp. nov., A Chitinolytic Species Isolated from A River Otter in Castril Natural Park, Granada, Spain.</title>
        <authorList>
            <person name="Rodriguez M."/>
            <person name="Reina J.C."/>
            <person name="Bejar V."/>
            <person name="Llamas I."/>
        </authorList>
    </citation>
    <scope>NUCLEOTIDE SEQUENCE [LARGE SCALE GENOMIC DNA]</scope>
    <source>
        <strain evidence="1 2">N10</strain>
    </source>
</reference>
<dbReference type="AlphaFoldDB" id="A0A7X3FIQ1"/>
<keyword evidence="2" id="KW-1185">Reference proteome</keyword>
<dbReference type="OrthoDB" id="2646443at2"/>
<accession>A0A7X3FIQ1</accession>